<proteinExistence type="predicted"/>
<keyword evidence="3" id="KW-1185">Reference proteome</keyword>
<dbReference type="GO" id="GO:0005634">
    <property type="term" value="C:nucleus"/>
    <property type="evidence" value="ECO:0007669"/>
    <property type="project" value="TreeGrafter"/>
</dbReference>
<protein>
    <recommendedName>
        <fullName evidence="4">Chromatin target of PRMT1 protein C-terminal domain-containing protein</fullName>
    </recommendedName>
</protein>
<evidence type="ECO:0000313" key="3">
    <source>
        <dbReference type="Proteomes" id="UP001385951"/>
    </source>
</evidence>
<feature type="compositionally biased region" description="Basic and acidic residues" evidence="1">
    <location>
        <begin position="226"/>
        <end position="253"/>
    </location>
</feature>
<evidence type="ECO:0008006" key="4">
    <source>
        <dbReference type="Google" id="ProtNLM"/>
    </source>
</evidence>
<dbReference type="Proteomes" id="UP001385951">
    <property type="component" value="Unassembled WGS sequence"/>
</dbReference>
<name>A0AAW0GYV8_9APHY</name>
<reference evidence="2 3" key="1">
    <citation type="submission" date="2022-09" db="EMBL/GenBank/DDBJ databases">
        <authorList>
            <person name="Palmer J.M."/>
        </authorList>
    </citation>
    <scope>NUCLEOTIDE SEQUENCE [LARGE SCALE GENOMIC DNA]</scope>
    <source>
        <strain evidence="2 3">DSM 7382</strain>
    </source>
</reference>
<dbReference type="EMBL" id="JASBNA010000001">
    <property type="protein sequence ID" value="KAK7696605.1"/>
    <property type="molecule type" value="Genomic_DNA"/>
</dbReference>
<dbReference type="PANTHER" id="PTHR16291:SF0">
    <property type="entry name" value="NUCLEAR CAP-BINDING PROTEIN SUBUNIT 3"/>
    <property type="match status" value="1"/>
</dbReference>
<dbReference type="PANTHER" id="PTHR16291">
    <property type="entry name" value="NUCLEAR CAP-BINDING PROTEIN SUBUNIT 3"/>
    <property type="match status" value="1"/>
</dbReference>
<accession>A0AAW0GYV8</accession>
<evidence type="ECO:0000313" key="2">
    <source>
        <dbReference type="EMBL" id="KAK7696605.1"/>
    </source>
</evidence>
<dbReference type="AlphaFoldDB" id="A0AAW0GYV8"/>
<dbReference type="Pfam" id="PF10309">
    <property type="entry name" value="NCBP3"/>
    <property type="match status" value="1"/>
</dbReference>
<dbReference type="GO" id="GO:0003729">
    <property type="term" value="F:mRNA binding"/>
    <property type="evidence" value="ECO:0007669"/>
    <property type="project" value="InterPro"/>
</dbReference>
<evidence type="ECO:0000256" key="1">
    <source>
        <dbReference type="SAM" id="MobiDB-lite"/>
    </source>
</evidence>
<dbReference type="InterPro" id="IPR019416">
    <property type="entry name" value="NCBP3"/>
</dbReference>
<feature type="region of interest" description="Disordered" evidence="1">
    <location>
        <begin position="221"/>
        <end position="254"/>
    </location>
</feature>
<organism evidence="2 3">
    <name type="scientific">Cerrena zonata</name>
    <dbReference type="NCBI Taxonomy" id="2478898"/>
    <lineage>
        <taxon>Eukaryota</taxon>
        <taxon>Fungi</taxon>
        <taxon>Dikarya</taxon>
        <taxon>Basidiomycota</taxon>
        <taxon>Agaricomycotina</taxon>
        <taxon>Agaricomycetes</taxon>
        <taxon>Polyporales</taxon>
        <taxon>Cerrenaceae</taxon>
        <taxon>Cerrena</taxon>
    </lineage>
</organism>
<dbReference type="GO" id="GO:0000340">
    <property type="term" value="F:RNA 7-methylguanosine cap binding"/>
    <property type="evidence" value="ECO:0007669"/>
    <property type="project" value="InterPro"/>
</dbReference>
<gene>
    <name evidence="2" type="ORF">QCA50_001263</name>
</gene>
<comment type="caution">
    <text evidence="2">The sequence shown here is derived from an EMBL/GenBank/DDBJ whole genome shotgun (WGS) entry which is preliminary data.</text>
</comment>
<sequence>MDDTPAFDVEVPNLEAPLSYDDTTPYSEQVEPIAEGAEVSNAKGTLADRIGSNKVYLISDAALAARVGKRKHEVADLDNAEEDMDEDLLDTTIRDNALLFRGTPISHLPTTSIFAYATHFDAHPIALEWIDDTTCILVFPSRSAARTAYRNLTKSPTEDPSPEGFITAKPVPVELWPAEDRINKSLGKSEGLKGVIQTRWATVSDVKSKGSWETSEFYKKYGRQAGKPEEGEEHTRKRRKAMEDGDKWEKGNLDEELDSIQAEYSSRTALPRTRRRVDKSLLERTSLLRAHPSSVPLEARITAPLPRRARDSDDRGGKPSLRDRLGEASASQRPARTDNRRSNKLPRRTQEELDAELDEFLNSRD</sequence>
<feature type="compositionally biased region" description="Basic and acidic residues" evidence="1">
    <location>
        <begin position="308"/>
        <end position="326"/>
    </location>
</feature>
<feature type="region of interest" description="Disordered" evidence="1">
    <location>
        <begin position="293"/>
        <end position="365"/>
    </location>
</feature>